<evidence type="ECO:0000256" key="3">
    <source>
        <dbReference type="ARBA" id="ARBA00012991"/>
    </source>
</evidence>
<dbReference type="OrthoDB" id="21615at2759"/>
<dbReference type="PANTHER" id="PTHR22981:SF7">
    <property type="entry name" value="3-HYDROXYISOBUTYRATE DEHYDROGENASE, MITOCHONDRIAL"/>
    <property type="match status" value="1"/>
</dbReference>
<dbReference type="Gene3D" id="3.40.50.720">
    <property type="entry name" value="NAD(P)-binding Rossmann-like Domain"/>
    <property type="match status" value="1"/>
</dbReference>
<evidence type="ECO:0000259" key="8">
    <source>
        <dbReference type="Pfam" id="PF03446"/>
    </source>
</evidence>
<dbReference type="GeneID" id="36566944"/>
<dbReference type="GO" id="GO:0050661">
    <property type="term" value="F:NADP binding"/>
    <property type="evidence" value="ECO:0007669"/>
    <property type="project" value="InterPro"/>
</dbReference>
<dbReference type="SUPFAM" id="SSF51735">
    <property type="entry name" value="NAD(P)-binding Rossmann-fold domains"/>
    <property type="match status" value="1"/>
</dbReference>
<evidence type="ECO:0000256" key="6">
    <source>
        <dbReference type="ARBA" id="ARBA00023027"/>
    </source>
</evidence>
<dbReference type="InterPro" id="IPR013328">
    <property type="entry name" value="6PGD_dom2"/>
</dbReference>
<feature type="domain" description="3-hydroxyisobutyrate dehydrogenase-like NAD-binding" evidence="9">
    <location>
        <begin position="204"/>
        <end position="332"/>
    </location>
</feature>
<dbReference type="InterPro" id="IPR002204">
    <property type="entry name" value="3-OH-isobutyrate_DH-rel_CS"/>
</dbReference>
<name>A0A2P7YME9_9ASCO</name>
<dbReference type="PANTHER" id="PTHR22981">
    <property type="entry name" value="3-HYDROXYISOBUTYRATE DEHYDROGENASE-RELATED"/>
    <property type="match status" value="1"/>
</dbReference>
<evidence type="ECO:0000256" key="4">
    <source>
        <dbReference type="ARBA" id="ARBA00022456"/>
    </source>
</evidence>
<dbReference type="InterPro" id="IPR008927">
    <property type="entry name" value="6-PGluconate_DH-like_C_sf"/>
</dbReference>
<proteinExistence type="inferred from homology"/>
<evidence type="ECO:0000256" key="1">
    <source>
        <dbReference type="ARBA" id="ARBA00005109"/>
    </source>
</evidence>
<dbReference type="SUPFAM" id="SSF48179">
    <property type="entry name" value="6-phosphogluconate dehydrogenase C-terminal domain-like"/>
    <property type="match status" value="1"/>
</dbReference>
<dbReference type="PROSITE" id="PS00895">
    <property type="entry name" value="3_HYDROXYISOBUT_DH"/>
    <property type="match status" value="1"/>
</dbReference>
<keyword evidence="6" id="KW-0520">NAD</keyword>
<keyword evidence="5" id="KW-0560">Oxidoreductase</keyword>
<dbReference type="VEuPathDB" id="FungiDB:C7M61_003556"/>
<comment type="caution">
    <text evidence="10">The sequence shown here is derived from an EMBL/GenBank/DDBJ whole genome shotgun (WGS) entry which is preliminary data.</text>
</comment>
<dbReference type="RefSeq" id="XP_024712980.1">
    <property type="nucleotide sequence ID" value="XM_024858893.1"/>
</dbReference>
<comment type="pathway">
    <text evidence="1">Amino-acid degradation; L-valine degradation.</text>
</comment>
<protein>
    <recommendedName>
        <fullName evidence="3">3-hydroxyisobutyrate dehydrogenase</fullName>
        <ecNumber evidence="3">1.1.1.31</ecNumber>
    </recommendedName>
</protein>
<dbReference type="Pfam" id="PF14833">
    <property type="entry name" value="NAD_binding_11"/>
    <property type="match status" value="1"/>
</dbReference>
<keyword evidence="4" id="KW-0101">Branched-chain amino acid catabolism</keyword>
<evidence type="ECO:0000256" key="7">
    <source>
        <dbReference type="ARBA" id="ARBA00049197"/>
    </source>
</evidence>
<dbReference type="InterPro" id="IPR006115">
    <property type="entry name" value="6PGDH_NADP-bd"/>
</dbReference>
<evidence type="ECO:0000256" key="5">
    <source>
        <dbReference type="ARBA" id="ARBA00023002"/>
    </source>
</evidence>
<dbReference type="InterPro" id="IPR036291">
    <property type="entry name" value="NAD(P)-bd_dom_sf"/>
</dbReference>
<dbReference type="Gene3D" id="1.10.1040.10">
    <property type="entry name" value="N-(1-d-carboxylethyl)-l-norvaline Dehydrogenase, domain 2"/>
    <property type="match status" value="1"/>
</dbReference>
<evidence type="ECO:0000259" key="9">
    <source>
        <dbReference type="Pfam" id="PF14833"/>
    </source>
</evidence>
<reference evidence="10 11" key="1">
    <citation type="submission" date="2018-03" db="EMBL/GenBank/DDBJ databases">
        <title>Candida pseudohaemulonii genome assembly and annotation.</title>
        <authorList>
            <person name="Munoz J.F."/>
            <person name="Gade L.G."/>
            <person name="Chow N.A."/>
            <person name="Litvintseva A.P."/>
            <person name="Loparev V.N."/>
            <person name="Cuomo C.A."/>
        </authorList>
    </citation>
    <scope>NUCLEOTIDE SEQUENCE [LARGE SCALE GENOMIC DNA]</scope>
    <source>
        <strain evidence="10 11">B12108</strain>
    </source>
</reference>
<dbReference type="Proteomes" id="UP000241107">
    <property type="component" value="Unassembled WGS sequence"/>
</dbReference>
<gene>
    <name evidence="10" type="ORF">C7M61_003556</name>
</gene>
<dbReference type="EMBL" id="PYFQ01000009">
    <property type="protein sequence ID" value="PSK37129.1"/>
    <property type="molecule type" value="Genomic_DNA"/>
</dbReference>
<dbReference type="AlphaFoldDB" id="A0A2P7YME9"/>
<evidence type="ECO:0000256" key="2">
    <source>
        <dbReference type="ARBA" id="ARBA00006013"/>
    </source>
</evidence>
<dbReference type="Pfam" id="PF03446">
    <property type="entry name" value="NAD_binding_2"/>
    <property type="match status" value="1"/>
</dbReference>
<organism evidence="10 11">
    <name type="scientific">Candidozyma pseudohaemuli</name>
    <dbReference type="NCBI Taxonomy" id="418784"/>
    <lineage>
        <taxon>Eukaryota</taxon>
        <taxon>Fungi</taxon>
        <taxon>Dikarya</taxon>
        <taxon>Ascomycota</taxon>
        <taxon>Saccharomycotina</taxon>
        <taxon>Pichiomycetes</taxon>
        <taxon>Metschnikowiaceae</taxon>
        <taxon>Candidozyma</taxon>
    </lineage>
</organism>
<feature type="domain" description="6-phosphogluconate dehydrogenase NADP-binding" evidence="8">
    <location>
        <begin position="19"/>
        <end position="199"/>
    </location>
</feature>
<evidence type="ECO:0000313" key="11">
    <source>
        <dbReference type="Proteomes" id="UP000241107"/>
    </source>
</evidence>
<accession>A0A2P7YME9</accession>
<comment type="catalytic activity">
    <reaction evidence="7">
        <text>3-hydroxy-2-methylpropanoate + NAD(+) = 2-methyl-3-oxopropanoate + NADH + H(+)</text>
        <dbReference type="Rhea" id="RHEA:17681"/>
        <dbReference type="ChEBI" id="CHEBI:11805"/>
        <dbReference type="ChEBI" id="CHEBI:15378"/>
        <dbReference type="ChEBI" id="CHEBI:57540"/>
        <dbReference type="ChEBI" id="CHEBI:57700"/>
        <dbReference type="ChEBI" id="CHEBI:57945"/>
        <dbReference type="EC" id="1.1.1.31"/>
    </reaction>
</comment>
<keyword evidence="11" id="KW-1185">Reference proteome</keyword>
<dbReference type="GO" id="GO:0006574">
    <property type="term" value="P:L-valine catabolic process"/>
    <property type="evidence" value="ECO:0007669"/>
    <property type="project" value="TreeGrafter"/>
</dbReference>
<sequence length="355" mass="38874">MSLRFVRAFSSANVLRANYGFIGLGQMGQHMARHIYAQLEPLDKLYVYDTVPEATKAFVENVTSQKPEAKSQLTALDLIPKFVTGVDSQLDFIVSMVPEGKHVKGVVSELVEAYKANPQNAATTFLDSSTIDIPTSVEVHELVKKELPSFDFIDTPVSGGVAGARKGTLSFMLSRAEHSDVSPDLVKLLNFMGSNIFPCGSRHGAGLAAKLSNNYLLAVTNLAVADSFQLAKAFDLNLQHYAKLVAVSTGKSWASVDNCPIPGVYPENSLPADVGYQGGFITKLTKKDLVLATDCAQQYDRALFLGDISKKWYLKACEREDLGTRDLAVLYEWLGELRKEGGEYVDNKTSEKFDI</sequence>
<dbReference type="GO" id="GO:0008442">
    <property type="term" value="F:3-hydroxyisobutyrate dehydrogenase activity"/>
    <property type="evidence" value="ECO:0007669"/>
    <property type="project" value="UniProtKB-EC"/>
</dbReference>
<comment type="similarity">
    <text evidence="2">Belongs to the HIBADH-related family. 3-hydroxyisobutyrate dehydrogenase subfamily.</text>
</comment>
<evidence type="ECO:0000313" key="10">
    <source>
        <dbReference type="EMBL" id="PSK37129.1"/>
    </source>
</evidence>
<dbReference type="GO" id="GO:0005739">
    <property type="term" value="C:mitochondrion"/>
    <property type="evidence" value="ECO:0007669"/>
    <property type="project" value="TreeGrafter"/>
</dbReference>
<dbReference type="InterPro" id="IPR029154">
    <property type="entry name" value="HIBADH-like_NADP-bd"/>
</dbReference>
<dbReference type="EC" id="1.1.1.31" evidence="3"/>
<dbReference type="GO" id="GO:0051287">
    <property type="term" value="F:NAD binding"/>
    <property type="evidence" value="ECO:0007669"/>
    <property type="project" value="InterPro"/>
</dbReference>
<dbReference type="STRING" id="418784.A0A2P7YME9"/>